<dbReference type="InterPro" id="IPR009072">
    <property type="entry name" value="Histone-fold"/>
</dbReference>
<organism evidence="7 8">
    <name type="scientific">Thamnocephalis sphaerospora</name>
    <dbReference type="NCBI Taxonomy" id="78915"/>
    <lineage>
        <taxon>Eukaryota</taxon>
        <taxon>Fungi</taxon>
        <taxon>Fungi incertae sedis</taxon>
        <taxon>Zoopagomycota</taxon>
        <taxon>Zoopagomycotina</taxon>
        <taxon>Zoopagomycetes</taxon>
        <taxon>Zoopagales</taxon>
        <taxon>Sigmoideomycetaceae</taxon>
        <taxon>Thamnocephalis</taxon>
    </lineage>
</organism>
<dbReference type="OrthoDB" id="10266074at2759"/>
<evidence type="ECO:0000313" key="8">
    <source>
        <dbReference type="Proteomes" id="UP000271241"/>
    </source>
</evidence>
<comment type="similarity">
    <text evidence="5">Belongs to the TAF13 family.</text>
</comment>
<keyword evidence="3" id="KW-0804">Transcription</keyword>
<dbReference type="InterPro" id="IPR003195">
    <property type="entry name" value="TFIID_TAF13"/>
</dbReference>
<evidence type="ECO:0000256" key="6">
    <source>
        <dbReference type="ARBA" id="ARBA00040136"/>
    </source>
</evidence>
<keyword evidence="7" id="KW-0396">Initiation factor</keyword>
<evidence type="ECO:0000313" key="7">
    <source>
        <dbReference type="EMBL" id="RKP08704.1"/>
    </source>
</evidence>
<evidence type="ECO:0000256" key="2">
    <source>
        <dbReference type="ARBA" id="ARBA00023015"/>
    </source>
</evidence>
<dbReference type="GO" id="GO:0005669">
    <property type="term" value="C:transcription factor TFIID complex"/>
    <property type="evidence" value="ECO:0007669"/>
    <property type="project" value="TreeGrafter"/>
</dbReference>
<evidence type="ECO:0000256" key="1">
    <source>
        <dbReference type="ARBA" id="ARBA00004123"/>
    </source>
</evidence>
<proteinExistence type="inferred from homology"/>
<reference evidence="8" key="1">
    <citation type="journal article" date="2018" name="Nat. Microbiol.">
        <title>Leveraging single-cell genomics to expand the fungal tree of life.</title>
        <authorList>
            <person name="Ahrendt S.R."/>
            <person name="Quandt C.A."/>
            <person name="Ciobanu D."/>
            <person name="Clum A."/>
            <person name="Salamov A."/>
            <person name="Andreopoulos B."/>
            <person name="Cheng J.F."/>
            <person name="Woyke T."/>
            <person name="Pelin A."/>
            <person name="Henrissat B."/>
            <person name="Reynolds N.K."/>
            <person name="Benny G.L."/>
            <person name="Smith M.E."/>
            <person name="James T.Y."/>
            <person name="Grigoriev I.V."/>
        </authorList>
    </citation>
    <scope>NUCLEOTIDE SEQUENCE [LARGE SCALE GENOMIC DNA]</scope>
    <source>
        <strain evidence="8">RSA 1356</strain>
    </source>
</reference>
<dbReference type="GO" id="GO:0046982">
    <property type="term" value="F:protein heterodimerization activity"/>
    <property type="evidence" value="ECO:0007669"/>
    <property type="project" value="InterPro"/>
</dbReference>
<keyword evidence="7" id="KW-0648">Protein biosynthesis</keyword>
<keyword evidence="4" id="KW-0539">Nucleus</keyword>
<accession>A0A4P9XRI7</accession>
<dbReference type="PANTHER" id="PTHR11380:SF5">
    <property type="entry name" value="TRANSCRIPTION INITIATION FACTOR TFIID SUBUNIT 13"/>
    <property type="match status" value="1"/>
</dbReference>
<dbReference type="Gene3D" id="1.10.20.10">
    <property type="entry name" value="Histone, subunit A"/>
    <property type="match status" value="1"/>
</dbReference>
<dbReference type="GO" id="GO:0003743">
    <property type="term" value="F:translation initiation factor activity"/>
    <property type="evidence" value="ECO:0007669"/>
    <property type="project" value="UniProtKB-KW"/>
</dbReference>
<protein>
    <recommendedName>
        <fullName evidence="6">Transcription initiation factor TFIID subunit 13</fullName>
    </recommendedName>
</protein>
<evidence type="ECO:0000256" key="3">
    <source>
        <dbReference type="ARBA" id="ARBA00023163"/>
    </source>
</evidence>
<evidence type="ECO:0000256" key="4">
    <source>
        <dbReference type="ARBA" id="ARBA00023242"/>
    </source>
</evidence>
<dbReference type="AlphaFoldDB" id="A0A4P9XRI7"/>
<name>A0A4P9XRI7_9FUNG</name>
<dbReference type="EMBL" id="KZ992576">
    <property type="protein sequence ID" value="RKP08704.1"/>
    <property type="molecule type" value="Genomic_DNA"/>
</dbReference>
<dbReference type="SUPFAM" id="SSF47113">
    <property type="entry name" value="Histone-fold"/>
    <property type="match status" value="1"/>
</dbReference>
<keyword evidence="8" id="KW-1185">Reference proteome</keyword>
<dbReference type="Proteomes" id="UP000271241">
    <property type="component" value="Unassembled WGS sequence"/>
</dbReference>
<sequence>MSHHEGRAGRGHHSRKRVFAKDLRLMMYGFGDVANPDHDTVNVLEEMVVDYISDMCHQAARLSSKGGKVTVDDFKFVLRNDGKKLARVEELIRMSEDIKAARKIVNMPEFETLADGGKPGRGAGGSAGADTFG</sequence>
<comment type="subcellular location">
    <subcellularLocation>
        <location evidence="1">Nucleus</location>
    </subcellularLocation>
</comment>
<dbReference type="PANTHER" id="PTHR11380">
    <property type="entry name" value="TRANSCRIPTION INITIATION FACTOR TFIID/SUPT3-RELATED"/>
    <property type="match status" value="1"/>
</dbReference>
<gene>
    <name evidence="7" type="ORF">THASP1DRAFT_29490</name>
</gene>
<dbReference type="STRING" id="78915.A0A4P9XRI7"/>
<dbReference type="CDD" id="cd07978">
    <property type="entry name" value="HFD_TAF13"/>
    <property type="match status" value="1"/>
</dbReference>
<dbReference type="GO" id="GO:0051123">
    <property type="term" value="P:RNA polymerase II preinitiation complex assembly"/>
    <property type="evidence" value="ECO:0007669"/>
    <property type="project" value="TreeGrafter"/>
</dbReference>
<keyword evidence="2" id="KW-0805">Transcription regulation</keyword>
<dbReference type="Pfam" id="PF02269">
    <property type="entry name" value="TFIID-18kDa"/>
    <property type="match status" value="1"/>
</dbReference>
<evidence type="ECO:0000256" key="5">
    <source>
        <dbReference type="ARBA" id="ARBA00038392"/>
    </source>
</evidence>